<name>A0A3M9MLT5_9BACT</name>
<dbReference type="InterPro" id="IPR032676">
    <property type="entry name" value="YkuD_2"/>
</dbReference>
<dbReference type="PANTHER" id="PTHR38477:SF1">
    <property type="entry name" value="MUREIN L,D-TRANSPEPTIDASE CATALYTIC DOMAIN FAMILY PROTEIN"/>
    <property type="match status" value="1"/>
</dbReference>
<dbReference type="Pfam" id="PF13645">
    <property type="entry name" value="YkuD_2"/>
    <property type="match status" value="1"/>
</dbReference>
<proteinExistence type="predicted"/>
<gene>
    <name evidence="2" type="ORF">EFB08_11890</name>
</gene>
<evidence type="ECO:0000313" key="2">
    <source>
        <dbReference type="EMBL" id="RNI26512.1"/>
    </source>
</evidence>
<dbReference type="EMBL" id="RJJD01000007">
    <property type="protein sequence ID" value="RNI26512.1"/>
    <property type="molecule type" value="Genomic_DNA"/>
</dbReference>
<comment type="caution">
    <text evidence="2">The sequence shown here is derived from an EMBL/GenBank/DDBJ whole genome shotgun (WGS) entry which is preliminary data.</text>
</comment>
<dbReference type="AlphaFoldDB" id="A0A3M9MLT5"/>
<keyword evidence="1" id="KW-0732">Signal</keyword>
<feature type="signal peptide" evidence="1">
    <location>
        <begin position="1"/>
        <end position="30"/>
    </location>
</feature>
<dbReference type="Proteomes" id="UP000272117">
    <property type="component" value="Unassembled WGS sequence"/>
</dbReference>
<dbReference type="OrthoDB" id="9815195at2"/>
<protein>
    <recommendedName>
        <fullName evidence="4">Murein L,D-transpeptidase catalytic domain family protein</fullName>
    </recommendedName>
</protein>
<feature type="chain" id="PRO_5017933050" description="Murein L,D-transpeptidase catalytic domain family protein" evidence="1">
    <location>
        <begin position="31"/>
        <end position="273"/>
    </location>
</feature>
<sequence length="273" mass="29917">MSHAKKNSMNKIISAFSFFSILTFISPANSATATSNGSTAAASEVVVASSRAAFDDFLENLYDEADLRKKGLDFDVFKRAATGFYNLKEKNKLSRTKDLLTVIDFNKPSTEKRLWIVDLNKKKVLYHSLVAHGMGSGNEKAVKFSNVVNSHMSSLGFYVTENTYIGKHGLSLKLNGLDRGFNTNAKSRAVVVHGADYVSESFVKQHGRLGRSHGCPALPKEITTEVVQLIKGGTCLYIDGPSANYTSAFLDTDSAIKRFETEILAKQAKLLSK</sequence>
<evidence type="ECO:0000313" key="3">
    <source>
        <dbReference type="Proteomes" id="UP000272117"/>
    </source>
</evidence>
<organism evidence="2 3">
    <name type="scientific">Rufibacter latericius</name>
    <dbReference type="NCBI Taxonomy" id="2487040"/>
    <lineage>
        <taxon>Bacteria</taxon>
        <taxon>Pseudomonadati</taxon>
        <taxon>Bacteroidota</taxon>
        <taxon>Cytophagia</taxon>
        <taxon>Cytophagales</taxon>
        <taxon>Hymenobacteraceae</taxon>
        <taxon>Rufibacter</taxon>
    </lineage>
</organism>
<accession>A0A3M9MLT5</accession>
<dbReference type="PANTHER" id="PTHR38477">
    <property type="entry name" value="HYPOTHETICAL EXPORTED PROTEIN"/>
    <property type="match status" value="1"/>
</dbReference>
<reference evidence="2 3" key="1">
    <citation type="submission" date="2018-11" db="EMBL/GenBank/DDBJ databases">
        <title>Rufibacter latericius sp. nov., isolated from water in Baiyang Lake.</title>
        <authorList>
            <person name="Yang Y."/>
        </authorList>
    </citation>
    <scope>NUCLEOTIDE SEQUENCE [LARGE SCALE GENOMIC DNA]</scope>
    <source>
        <strain evidence="2 3">R-22-1c-1</strain>
    </source>
</reference>
<keyword evidence="3" id="KW-1185">Reference proteome</keyword>
<evidence type="ECO:0000256" key="1">
    <source>
        <dbReference type="SAM" id="SignalP"/>
    </source>
</evidence>
<evidence type="ECO:0008006" key="4">
    <source>
        <dbReference type="Google" id="ProtNLM"/>
    </source>
</evidence>